<keyword evidence="3" id="KW-0732">Signal</keyword>
<dbReference type="GO" id="GO:0030288">
    <property type="term" value="C:outer membrane-bounded periplasmic space"/>
    <property type="evidence" value="ECO:0007669"/>
    <property type="project" value="TreeGrafter"/>
</dbReference>
<name>A0A9W6MHB7_9ACTN</name>
<keyword evidence="6" id="KW-1185">Reference proteome</keyword>
<dbReference type="EMBL" id="BSEV01000026">
    <property type="protein sequence ID" value="GLK13858.1"/>
    <property type="molecule type" value="Genomic_DNA"/>
</dbReference>
<keyword evidence="4" id="KW-0574">Periplasm</keyword>
<comment type="caution">
    <text evidence="5">The sequence shown here is derived from an EMBL/GenBank/DDBJ whole genome shotgun (WGS) entry which is preliminary data.</text>
</comment>
<reference evidence="5" key="1">
    <citation type="journal article" date="2014" name="Int. J. Syst. Evol. Microbiol.">
        <title>Complete genome sequence of Corynebacterium casei LMG S-19264T (=DSM 44701T), isolated from a smear-ripened cheese.</title>
        <authorList>
            <consortium name="US DOE Joint Genome Institute (JGI-PGF)"/>
            <person name="Walter F."/>
            <person name="Albersmeier A."/>
            <person name="Kalinowski J."/>
            <person name="Ruckert C."/>
        </authorList>
    </citation>
    <scope>NUCLEOTIDE SEQUENCE</scope>
    <source>
        <strain evidence="5">VKM Ac-2007</strain>
    </source>
</reference>
<protein>
    <submittedName>
        <fullName evidence="5">ABC transporter</fullName>
    </submittedName>
</protein>
<dbReference type="PANTHER" id="PTHR30006:SF3">
    <property type="entry name" value="THIAMINE-BINDING PERIPLASMIC PROTEIN"/>
    <property type="match status" value="1"/>
</dbReference>
<proteinExistence type="predicted"/>
<comment type="subcellular location">
    <subcellularLocation>
        <location evidence="1">Periplasm</location>
    </subcellularLocation>
</comment>
<evidence type="ECO:0000313" key="6">
    <source>
        <dbReference type="Proteomes" id="UP001143474"/>
    </source>
</evidence>
<dbReference type="Gene3D" id="3.40.190.10">
    <property type="entry name" value="Periplasmic binding protein-like II"/>
    <property type="match status" value="2"/>
</dbReference>
<dbReference type="GO" id="GO:0030976">
    <property type="term" value="F:thiamine pyrophosphate binding"/>
    <property type="evidence" value="ECO:0007669"/>
    <property type="project" value="TreeGrafter"/>
</dbReference>
<evidence type="ECO:0000313" key="5">
    <source>
        <dbReference type="EMBL" id="GLK13858.1"/>
    </source>
</evidence>
<dbReference type="InterPro" id="IPR006059">
    <property type="entry name" value="SBP"/>
</dbReference>
<evidence type="ECO:0000256" key="1">
    <source>
        <dbReference type="ARBA" id="ARBA00004418"/>
    </source>
</evidence>
<sequence length="365" mass="39658">MSTSDGLPRDPLTRRALLRRGALLTGGLAAVPLLGSCGGGGSGDGLRVVVADWGGALQEAEKKHIFDPFSRETGIEVVVSGPPTGAKIKAMVDTGNPEWDLVAGGPSIVLPLGREYFEPLPDSLLNVPGVDPSYVDRNWLAYYLFSVVQGWNAKALGGRGRPSGWADFWDVERFPGKRTLRGADQGVPPDLEFALLSDGVPMERLYPLDVDRAFARLERLRKDVPQWWVAGAQPGQMLVSGQVSAASVFAARISALMKQGAPLGFTWNGGMLQLGAWSVPRGARNRDAAFKLIEFSVRPEVQAAVWGGYNNGPANSRALPLMDRDWARTLPTHPANAEVQFLYGSEWWGRNRPAVLRRFQRFAAT</sequence>
<dbReference type="Pfam" id="PF13416">
    <property type="entry name" value="SBP_bac_8"/>
    <property type="match status" value="1"/>
</dbReference>
<dbReference type="GO" id="GO:0015888">
    <property type="term" value="P:thiamine transport"/>
    <property type="evidence" value="ECO:0007669"/>
    <property type="project" value="TreeGrafter"/>
</dbReference>
<reference evidence="5" key="2">
    <citation type="submission" date="2023-01" db="EMBL/GenBank/DDBJ databases">
        <authorList>
            <person name="Sun Q."/>
            <person name="Evtushenko L."/>
        </authorList>
    </citation>
    <scope>NUCLEOTIDE SEQUENCE</scope>
    <source>
        <strain evidence="5">VKM Ac-2007</strain>
    </source>
</reference>
<accession>A0A9W6MHB7</accession>
<organism evidence="5 6">
    <name type="scientific">Streptosporangium carneum</name>
    <dbReference type="NCBI Taxonomy" id="47481"/>
    <lineage>
        <taxon>Bacteria</taxon>
        <taxon>Bacillati</taxon>
        <taxon>Actinomycetota</taxon>
        <taxon>Actinomycetes</taxon>
        <taxon>Streptosporangiales</taxon>
        <taxon>Streptosporangiaceae</taxon>
        <taxon>Streptosporangium</taxon>
    </lineage>
</organism>
<dbReference type="RefSeq" id="WP_271222121.1">
    <property type="nucleotide sequence ID" value="NZ_BAAAVD010000043.1"/>
</dbReference>
<evidence type="ECO:0000256" key="4">
    <source>
        <dbReference type="ARBA" id="ARBA00022764"/>
    </source>
</evidence>
<dbReference type="CDD" id="cd13589">
    <property type="entry name" value="PBP2_polyamine_RpCGA009"/>
    <property type="match status" value="1"/>
</dbReference>
<dbReference type="PANTHER" id="PTHR30006">
    <property type="entry name" value="THIAMINE-BINDING PERIPLASMIC PROTEIN-RELATED"/>
    <property type="match status" value="1"/>
</dbReference>
<keyword evidence="2" id="KW-0813">Transport</keyword>
<evidence type="ECO:0000256" key="3">
    <source>
        <dbReference type="ARBA" id="ARBA00022729"/>
    </source>
</evidence>
<dbReference type="GO" id="GO:0030975">
    <property type="term" value="F:thiamine binding"/>
    <property type="evidence" value="ECO:0007669"/>
    <property type="project" value="TreeGrafter"/>
</dbReference>
<evidence type="ECO:0000256" key="2">
    <source>
        <dbReference type="ARBA" id="ARBA00022448"/>
    </source>
</evidence>
<gene>
    <name evidence="5" type="ORF">GCM10017600_72690</name>
</gene>
<dbReference type="SUPFAM" id="SSF53850">
    <property type="entry name" value="Periplasmic binding protein-like II"/>
    <property type="match status" value="1"/>
</dbReference>
<dbReference type="Proteomes" id="UP001143474">
    <property type="component" value="Unassembled WGS sequence"/>
</dbReference>
<dbReference type="AlphaFoldDB" id="A0A9W6MHB7"/>